<organism evidence="1 2">
    <name type="scientific">Armillaria tabescens</name>
    <name type="common">Ringless honey mushroom</name>
    <name type="synonym">Agaricus tabescens</name>
    <dbReference type="NCBI Taxonomy" id="1929756"/>
    <lineage>
        <taxon>Eukaryota</taxon>
        <taxon>Fungi</taxon>
        <taxon>Dikarya</taxon>
        <taxon>Basidiomycota</taxon>
        <taxon>Agaricomycotina</taxon>
        <taxon>Agaricomycetes</taxon>
        <taxon>Agaricomycetidae</taxon>
        <taxon>Agaricales</taxon>
        <taxon>Marasmiineae</taxon>
        <taxon>Physalacriaceae</taxon>
        <taxon>Desarmillaria</taxon>
    </lineage>
</organism>
<dbReference type="AlphaFoldDB" id="A0AA39NET5"/>
<dbReference type="Proteomes" id="UP001175211">
    <property type="component" value="Unassembled WGS sequence"/>
</dbReference>
<sequence>MSEPNASLPQELVDAIIDELYDCRSALLSCSLVSHTFVCRTRRYLFEVLRLSSHRSCRHYLKLTSQSTTSSHLPLFVKRVELRGGSHLHASQSLAHILLLVKNVEHLKLHDIQWIKFPRATKVALSSHSYRSISLKCTELPGFLSLSYLLEGSRQLQHLSIDRLTLPCTVACRPNVVSAYIDTLTVRSTDIDVLKGFISGSCGFFSLDRLQTLQYTIYWKGNGSVIRGNNDRASLKLLLHSLKSNLKHLHIIEKIYHAIPEMPQNLLPVDLDISCLHRLTIDLSDCNVFQDSTHAFCLLPRWISVLQNCPSSLLPKQIYICLTRVQSTTTQDFSVWSGLDDVLGLASVSLEITVRSSVVDEIPSVVDAIKSQLPMLCERGLVSFEMIGVFNGRPRT</sequence>
<reference evidence="1" key="1">
    <citation type="submission" date="2023-06" db="EMBL/GenBank/DDBJ databases">
        <authorList>
            <consortium name="Lawrence Berkeley National Laboratory"/>
            <person name="Ahrendt S."/>
            <person name="Sahu N."/>
            <person name="Indic B."/>
            <person name="Wong-Bajracharya J."/>
            <person name="Merenyi Z."/>
            <person name="Ke H.-M."/>
            <person name="Monk M."/>
            <person name="Kocsube S."/>
            <person name="Drula E."/>
            <person name="Lipzen A."/>
            <person name="Balint B."/>
            <person name="Henrissat B."/>
            <person name="Andreopoulos B."/>
            <person name="Martin F.M."/>
            <person name="Harder C.B."/>
            <person name="Rigling D."/>
            <person name="Ford K.L."/>
            <person name="Foster G.D."/>
            <person name="Pangilinan J."/>
            <person name="Papanicolaou A."/>
            <person name="Barry K."/>
            <person name="LaButti K."/>
            <person name="Viragh M."/>
            <person name="Koriabine M."/>
            <person name="Yan M."/>
            <person name="Riley R."/>
            <person name="Champramary S."/>
            <person name="Plett K.L."/>
            <person name="Tsai I.J."/>
            <person name="Slot J."/>
            <person name="Sipos G."/>
            <person name="Plett J."/>
            <person name="Nagy L.G."/>
            <person name="Grigoriev I.V."/>
        </authorList>
    </citation>
    <scope>NUCLEOTIDE SEQUENCE</scope>
    <source>
        <strain evidence="1">CCBAS 213</strain>
    </source>
</reference>
<accession>A0AA39NET5</accession>
<dbReference type="GeneID" id="85348992"/>
<name>A0AA39NET5_ARMTA</name>
<keyword evidence="2" id="KW-1185">Reference proteome</keyword>
<evidence type="ECO:0000313" key="2">
    <source>
        <dbReference type="Proteomes" id="UP001175211"/>
    </source>
</evidence>
<comment type="caution">
    <text evidence="1">The sequence shown here is derived from an EMBL/GenBank/DDBJ whole genome shotgun (WGS) entry which is preliminary data.</text>
</comment>
<protein>
    <submittedName>
        <fullName evidence="1">Uncharacterized protein</fullName>
    </submittedName>
</protein>
<proteinExistence type="predicted"/>
<dbReference type="RefSeq" id="XP_060335433.1">
    <property type="nucleotide sequence ID" value="XM_060465444.1"/>
</dbReference>
<dbReference type="EMBL" id="JAUEPS010000006">
    <property type="protein sequence ID" value="KAK0464312.1"/>
    <property type="molecule type" value="Genomic_DNA"/>
</dbReference>
<gene>
    <name evidence="1" type="ORF">EV420DRAFT_1036500</name>
</gene>
<evidence type="ECO:0000313" key="1">
    <source>
        <dbReference type="EMBL" id="KAK0464312.1"/>
    </source>
</evidence>